<evidence type="ECO:0000256" key="4">
    <source>
        <dbReference type="PIRSR" id="PIRSR600888-3"/>
    </source>
</evidence>
<dbReference type="UniPathway" id="UPA00124"/>
<dbReference type="InterPro" id="IPR011051">
    <property type="entry name" value="RmlC_Cupin_sf"/>
</dbReference>
<dbReference type="Proteomes" id="UP000380867">
    <property type="component" value="Unassembled WGS sequence"/>
</dbReference>
<keyword evidence="5" id="KW-0560">Oxidoreductase</keyword>
<evidence type="ECO:0000256" key="3">
    <source>
        <dbReference type="PIRSR" id="PIRSR600888-1"/>
    </source>
</evidence>
<reference evidence="8" key="1">
    <citation type="submission" date="2019-09" db="EMBL/GenBank/DDBJ databases">
        <authorList>
            <person name="Li J."/>
        </authorList>
    </citation>
    <scope>NUCLEOTIDE SEQUENCE [LARGE SCALE GENOMIC DNA]</scope>
    <source>
        <strain evidence="8">JCM 14732</strain>
    </source>
</reference>
<dbReference type="PANTHER" id="PTHR10491">
    <property type="entry name" value="DTDP-4-DEHYDRORHAMNOSE REDUCTASE"/>
    <property type="match status" value="1"/>
</dbReference>
<evidence type="ECO:0000259" key="7">
    <source>
        <dbReference type="Pfam" id="PF04321"/>
    </source>
</evidence>
<feature type="compositionally biased region" description="Polar residues" evidence="6">
    <location>
        <begin position="426"/>
        <end position="435"/>
    </location>
</feature>
<evidence type="ECO:0000256" key="1">
    <source>
        <dbReference type="ARBA" id="ARBA00010154"/>
    </source>
</evidence>
<dbReference type="InterPro" id="IPR000888">
    <property type="entry name" value="RmlC-like"/>
</dbReference>
<dbReference type="GO" id="GO:0008830">
    <property type="term" value="F:dTDP-4-dehydrorhamnose 3,5-epimerase activity"/>
    <property type="evidence" value="ECO:0007669"/>
    <property type="project" value="InterPro"/>
</dbReference>
<dbReference type="InterPro" id="IPR036291">
    <property type="entry name" value="NAD(P)-bd_dom_sf"/>
</dbReference>
<accession>A0A5M4F9T8</accession>
<dbReference type="PANTHER" id="PTHR10491:SF4">
    <property type="entry name" value="METHIONINE ADENOSYLTRANSFERASE 2 SUBUNIT BETA"/>
    <property type="match status" value="1"/>
</dbReference>
<evidence type="ECO:0000313" key="9">
    <source>
        <dbReference type="Proteomes" id="UP000380867"/>
    </source>
</evidence>
<comment type="similarity">
    <text evidence="2 5">Belongs to the dTDP-4-dehydrorhamnose reductase family.</text>
</comment>
<name>A0A5M4F9T8_9ACTN</name>
<protein>
    <recommendedName>
        <fullName evidence="5">dTDP-4-dehydrorhamnose reductase</fullName>
        <ecNumber evidence="5">1.1.1.133</ecNumber>
    </recommendedName>
</protein>
<keyword evidence="5" id="KW-0521">NADP</keyword>
<gene>
    <name evidence="8" type="ORF">ESP70_019630</name>
</gene>
<sequence length="435" mass="46755">MSTVETTPIPGLLVVRLAVHADGRGWFKENWQRAKMVGAGLPDFGPVQHNVAFNTSAGTTRGIHAEPWDKLVSIATGRVFAAWVDLRAGESFGATHTVELDPGTAVFVPRGVANSYQTLEDGTAYSYLVNAHWSSEAEYANLNLADETVNIPWPLPLVEISDKDRDHPRLADVVPVPPRRSVILGADGQLGRALREALPDALALTRADLDLADPSTYDRVRWDDVDTIINAAAYTAVDAAETPEGRRQAWAVNVTAVAALARIAIQHRLTLVTVSSDYVFDGTEPDHTVDEPVSPLGVYGQTKAAGEAVTSTVPQHYVVRTSWVVGDGANFVATMQRLARNGVRPQVVDDQFGRLTTARELADGIVGLLSSGAPYGIHHITGGGEPRSWADIAREVFVAEGRSADDVIGVSTESYGTDKQLAPRPQHSTLAPRTP</sequence>
<evidence type="ECO:0000256" key="6">
    <source>
        <dbReference type="SAM" id="MobiDB-lite"/>
    </source>
</evidence>
<comment type="pathway">
    <text evidence="5">Carbohydrate biosynthesis; dTDP-L-rhamnose biosynthesis.</text>
</comment>
<proteinExistence type="inferred from homology"/>
<dbReference type="GO" id="GO:0019305">
    <property type="term" value="P:dTDP-rhamnose biosynthetic process"/>
    <property type="evidence" value="ECO:0007669"/>
    <property type="project" value="UniProtKB-UniPathway"/>
</dbReference>
<organism evidence="8 9">
    <name type="scientific">Aeromicrobium ginsengisoli</name>
    <dbReference type="NCBI Taxonomy" id="363867"/>
    <lineage>
        <taxon>Bacteria</taxon>
        <taxon>Bacillati</taxon>
        <taxon>Actinomycetota</taxon>
        <taxon>Actinomycetes</taxon>
        <taxon>Propionibacteriales</taxon>
        <taxon>Nocardioidaceae</taxon>
        <taxon>Aeromicrobium</taxon>
    </lineage>
</organism>
<dbReference type="GO" id="GO:0008831">
    <property type="term" value="F:dTDP-4-dehydrorhamnose reductase activity"/>
    <property type="evidence" value="ECO:0007669"/>
    <property type="project" value="UniProtKB-EC"/>
</dbReference>
<dbReference type="InterPro" id="IPR029903">
    <property type="entry name" value="RmlD-like-bd"/>
</dbReference>
<keyword evidence="9" id="KW-1185">Reference proteome</keyword>
<feature type="active site" description="Proton donor" evidence="3">
    <location>
        <position position="127"/>
    </location>
</feature>
<dbReference type="Pfam" id="PF00908">
    <property type="entry name" value="dTDP_sugar_isom"/>
    <property type="match status" value="1"/>
</dbReference>
<dbReference type="Gene3D" id="2.60.120.10">
    <property type="entry name" value="Jelly Rolls"/>
    <property type="match status" value="1"/>
</dbReference>
<dbReference type="SUPFAM" id="SSF51182">
    <property type="entry name" value="RmlC-like cupins"/>
    <property type="match status" value="1"/>
</dbReference>
<feature type="domain" description="RmlD-like substrate binding" evidence="7">
    <location>
        <begin position="182"/>
        <end position="431"/>
    </location>
</feature>
<dbReference type="RefSeq" id="WP_149691012.1">
    <property type="nucleotide sequence ID" value="NZ_SDPQ02000004.1"/>
</dbReference>
<evidence type="ECO:0000256" key="5">
    <source>
        <dbReference type="RuleBase" id="RU364082"/>
    </source>
</evidence>
<dbReference type="EC" id="1.1.1.133" evidence="5"/>
<dbReference type="OrthoDB" id="9803892at2"/>
<comment type="caution">
    <text evidence="8">The sequence shown here is derived from an EMBL/GenBank/DDBJ whole genome shotgun (WGS) entry which is preliminary data.</text>
</comment>
<dbReference type="AlphaFoldDB" id="A0A5M4F9T8"/>
<dbReference type="Pfam" id="PF04321">
    <property type="entry name" value="RmlD_sub_bind"/>
    <property type="match status" value="1"/>
</dbReference>
<dbReference type="SUPFAM" id="SSF51735">
    <property type="entry name" value="NAD(P)-binding Rossmann-fold domains"/>
    <property type="match status" value="1"/>
</dbReference>
<comment type="function">
    <text evidence="5">Catalyzes the reduction of dTDP-6-deoxy-L-lyxo-4-hexulose to yield dTDP-L-rhamnose.</text>
</comment>
<comment type="similarity">
    <text evidence="1">Belongs to the dTDP-4-dehydrorhamnose 3,5-epimerase family.</text>
</comment>
<dbReference type="InterPro" id="IPR005913">
    <property type="entry name" value="dTDP_dehydrorham_reduct"/>
</dbReference>
<feature type="active site" description="Proton acceptor" evidence="3">
    <location>
        <position position="64"/>
    </location>
</feature>
<evidence type="ECO:0000256" key="2">
    <source>
        <dbReference type="ARBA" id="ARBA00010944"/>
    </source>
</evidence>
<dbReference type="InterPro" id="IPR014710">
    <property type="entry name" value="RmlC-like_jellyroll"/>
</dbReference>
<evidence type="ECO:0000313" key="8">
    <source>
        <dbReference type="EMBL" id="KAA1394406.1"/>
    </source>
</evidence>
<dbReference type="Gene3D" id="3.40.50.720">
    <property type="entry name" value="NAD(P)-binding Rossmann-like Domain"/>
    <property type="match status" value="1"/>
</dbReference>
<feature type="region of interest" description="Disordered" evidence="6">
    <location>
        <begin position="413"/>
        <end position="435"/>
    </location>
</feature>
<feature type="site" description="Participates in a stacking interaction with the thymidine ring of dTDP-4-oxo-6-deoxyglucose" evidence="4">
    <location>
        <position position="133"/>
    </location>
</feature>
<dbReference type="EMBL" id="SDPQ02000004">
    <property type="protein sequence ID" value="KAA1394406.1"/>
    <property type="molecule type" value="Genomic_DNA"/>
</dbReference>
<dbReference type="Gene3D" id="3.90.25.10">
    <property type="entry name" value="UDP-galactose 4-epimerase, domain 1"/>
    <property type="match status" value="1"/>
</dbReference>